<dbReference type="RefSeq" id="XP_020436897.1">
    <property type="nucleotide sequence ID" value="XM_020572780.1"/>
</dbReference>
<dbReference type="CDD" id="cd02440">
    <property type="entry name" value="AdoMet_MTases"/>
    <property type="match status" value="1"/>
</dbReference>
<evidence type="ECO:0000259" key="1">
    <source>
        <dbReference type="Pfam" id="PF08241"/>
    </source>
</evidence>
<dbReference type="Gene3D" id="3.40.50.150">
    <property type="entry name" value="Vaccinia Virus protein VP39"/>
    <property type="match status" value="1"/>
</dbReference>
<evidence type="ECO:0000313" key="3">
    <source>
        <dbReference type="Proteomes" id="UP000001396"/>
    </source>
</evidence>
<dbReference type="AlphaFoldDB" id="D3B0G1"/>
<dbReference type="InterPro" id="IPR013216">
    <property type="entry name" value="Methyltransf_11"/>
</dbReference>
<organism evidence="2 3">
    <name type="scientific">Heterostelium pallidum (strain ATCC 26659 / Pp 5 / PN500)</name>
    <name type="common">Cellular slime mold</name>
    <name type="synonym">Polysphondylium pallidum</name>
    <dbReference type="NCBI Taxonomy" id="670386"/>
    <lineage>
        <taxon>Eukaryota</taxon>
        <taxon>Amoebozoa</taxon>
        <taxon>Evosea</taxon>
        <taxon>Eumycetozoa</taxon>
        <taxon>Dictyostelia</taxon>
        <taxon>Acytosteliales</taxon>
        <taxon>Acytosteliaceae</taxon>
        <taxon>Heterostelium</taxon>
    </lineage>
</organism>
<dbReference type="GeneID" id="31357306"/>
<reference evidence="2 3" key="1">
    <citation type="journal article" date="2011" name="Genome Res.">
        <title>Phylogeny-wide analysis of social amoeba genomes highlights ancient origins for complex intercellular communication.</title>
        <authorList>
            <person name="Heidel A.J."/>
            <person name="Lawal H.M."/>
            <person name="Felder M."/>
            <person name="Schilde C."/>
            <person name="Helps N.R."/>
            <person name="Tunggal B."/>
            <person name="Rivero F."/>
            <person name="John U."/>
            <person name="Schleicher M."/>
            <person name="Eichinger L."/>
            <person name="Platzer M."/>
            <person name="Noegel A.A."/>
            <person name="Schaap P."/>
            <person name="Gloeckner G."/>
        </authorList>
    </citation>
    <scope>NUCLEOTIDE SEQUENCE [LARGE SCALE GENOMIC DNA]</scope>
    <source>
        <strain evidence="3">ATCC 26659 / Pp 5 / PN500</strain>
    </source>
</reference>
<dbReference type="STRING" id="670386.D3B0G1"/>
<keyword evidence="2" id="KW-0808">Transferase</keyword>
<name>D3B0G1_HETP5</name>
<feature type="domain" description="Methyltransferase type 11" evidence="1">
    <location>
        <begin position="70"/>
        <end position="164"/>
    </location>
</feature>
<evidence type="ECO:0000313" key="2">
    <source>
        <dbReference type="EMBL" id="EFA84785.1"/>
    </source>
</evidence>
<dbReference type="InParanoid" id="D3B0G1"/>
<dbReference type="GO" id="GO:0008757">
    <property type="term" value="F:S-adenosylmethionine-dependent methyltransferase activity"/>
    <property type="evidence" value="ECO:0007669"/>
    <property type="project" value="InterPro"/>
</dbReference>
<protein>
    <submittedName>
        <fullName evidence="2">Methyl transferase</fullName>
    </submittedName>
</protein>
<accession>D3B0G1</accession>
<dbReference type="Pfam" id="PF08241">
    <property type="entry name" value="Methyltransf_11"/>
    <property type="match status" value="1"/>
</dbReference>
<dbReference type="Proteomes" id="UP000001396">
    <property type="component" value="Unassembled WGS sequence"/>
</dbReference>
<dbReference type="EMBL" id="ADBJ01000008">
    <property type="protein sequence ID" value="EFA84785.1"/>
    <property type="molecule type" value="Genomic_DNA"/>
</dbReference>
<keyword evidence="3" id="KW-1185">Reference proteome</keyword>
<dbReference type="PANTHER" id="PTHR43861">
    <property type="entry name" value="TRANS-ACONITATE 2-METHYLTRANSFERASE-RELATED"/>
    <property type="match status" value="1"/>
</dbReference>
<gene>
    <name evidence="2" type="ORF">PPL_01778</name>
</gene>
<sequence length="247" mass="28523">MFSYRTSTMDTSFTESQNIYDNPEFFERYNTTFDREYKEEEIQTWDAGALDWPKLKQMLPKSINGMDVADLGCGFGYFSRWAHKNGAKSVVGYDLSENMLQNARKLTGAGCPSIKFIKEDMENIELRDTYDLIFSSLAIHYVSDIGKLFGKLGRAVRPGGYLVFSVEHPIMTAPLEPQTDPNQYHIDNYFTEANPQDRIDFHRPRFLYLSFTNQRGVLFLHQASLITLHKSSSIKQGFHRAEGDQYF</sequence>
<proteinExistence type="predicted"/>
<comment type="caution">
    <text evidence="2">The sequence shown here is derived from an EMBL/GenBank/DDBJ whole genome shotgun (WGS) entry which is preliminary data.</text>
</comment>
<dbReference type="PANTHER" id="PTHR43861:SF1">
    <property type="entry name" value="TRANS-ACONITATE 2-METHYLTRANSFERASE"/>
    <property type="match status" value="1"/>
</dbReference>
<dbReference type="SUPFAM" id="SSF53335">
    <property type="entry name" value="S-adenosyl-L-methionine-dependent methyltransferases"/>
    <property type="match status" value="1"/>
</dbReference>
<dbReference type="InterPro" id="IPR029063">
    <property type="entry name" value="SAM-dependent_MTases_sf"/>
</dbReference>